<reference evidence="1" key="1">
    <citation type="journal article" date="2020" name="Fungal Divers.">
        <title>Resolving the Mortierellaceae phylogeny through synthesis of multi-gene phylogenetics and phylogenomics.</title>
        <authorList>
            <person name="Vandepol N."/>
            <person name="Liber J."/>
            <person name="Desiro A."/>
            <person name="Na H."/>
            <person name="Kennedy M."/>
            <person name="Barry K."/>
            <person name="Grigoriev I.V."/>
            <person name="Miller A.N."/>
            <person name="O'Donnell K."/>
            <person name="Stajich J.E."/>
            <person name="Bonito G."/>
        </authorList>
    </citation>
    <scope>NUCLEOTIDE SEQUENCE</scope>
    <source>
        <strain evidence="1">BC1065</strain>
    </source>
</reference>
<organism evidence="1 2">
    <name type="scientific">Actinomortierella ambigua</name>
    <dbReference type="NCBI Taxonomy" id="1343610"/>
    <lineage>
        <taxon>Eukaryota</taxon>
        <taxon>Fungi</taxon>
        <taxon>Fungi incertae sedis</taxon>
        <taxon>Mucoromycota</taxon>
        <taxon>Mortierellomycotina</taxon>
        <taxon>Mortierellomycetes</taxon>
        <taxon>Mortierellales</taxon>
        <taxon>Mortierellaceae</taxon>
        <taxon>Actinomortierella</taxon>
    </lineage>
</organism>
<comment type="caution">
    <text evidence="1">The sequence shown here is derived from an EMBL/GenBank/DDBJ whole genome shotgun (WGS) entry which is preliminary data.</text>
</comment>
<evidence type="ECO:0000313" key="2">
    <source>
        <dbReference type="Proteomes" id="UP000807716"/>
    </source>
</evidence>
<keyword evidence="2" id="KW-1185">Reference proteome</keyword>
<accession>A0A9P6PKQ5</accession>
<proteinExistence type="predicted"/>
<dbReference type="EMBL" id="JAAAJB010001639">
    <property type="protein sequence ID" value="KAG0247595.1"/>
    <property type="molecule type" value="Genomic_DNA"/>
</dbReference>
<dbReference type="Proteomes" id="UP000807716">
    <property type="component" value="Unassembled WGS sequence"/>
</dbReference>
<evidence type="ECO:0000313" key="1">
    <source>
        <dbReference type="EMBL" id="KAG0247595.1"/>
    </source>
</evidence>
<gene>
    <name evidence="1" type="ORF">DFQ27_001817</name>
</gene>
<name>A0A9P6PKQ5_9FUNG</name>
<dbReference type="AlphaFoldDB" id="A0A9P6PKQ5"/>
<protein>
    <submittedName>
        <fullName evidence="1">Uncharacterized protein</fullName>
    </submittedName>
</protein>
<sequence length="77" mass="8698">MKDMEKHWESILDASGDYFIILSQAIEKATSLAISPAMQHTYRNMTYHVLSSNKGFIVMRPFVYLDFVGLVLTTPGA</sequence>